<dbReference type="PANTHER" id="PTHR23502:SF7">
    <property type="entry name" value="DRUG_PROTON ANTIPORTER YHK8-RELATED"/>
    <property type="match status" value="1"/>
</dbReference>
<dbReference type="PROSITE" id="PS50850">
    <property type="entry name" value="MFS"/>
    <property type="match status" value="1"/>
</dbReference>
<dbReference type="OrthoDB" id="3561359at2759"/>
<dbReference type="Pfam" id="PF07690">
    <property type="entry name" value="MFS_1"/>
    <property type="match status" value="1"/>
</dbReference>
<accession>A0A9N9Y3H2</accession>
<keyword evidence="7 9" id="KW-0472">Membrane</keyword>
<protein>
    <recommendedName>
        <fullName evidence="10">Major facilitator superfamily (MFS) profile domain-containing protein</fullName>
    </recommendedName>
</protein>
<dbReference type="GO" id="GO:0022857">
    <property type="term" value="F:transmembrane transporter activity"/>
    <property type="evidence" value="ECO:0007669"/>
    <property type="project" value="InterPro"/>
</dbReference>
<comment type="caution">
    <text evidence="11">The sequence shown here is derived from an EMBL/GenBank/DDBJ whole genome shotgun (WGS) entry which is preliminary data.</text>
</comment>
<evidence type="ECO:0000256" key="8">
    <source>
        <dbReference type="SAM" id="MobiDB-lite"/>
    </source>
</evidence>
<evidence type="ECO:0000256" key="7">
    <source>
        <dbReference type="ARBA" id="ARBA00023136"/>
    </source>
</evidence>
<feature type="transmembrane region" description="Helical" evidence="9">
    <location>
        <begin position="292"/>
        <end position="319"/>
    </location>
</feature>
<feature type="transmembrane region" description="Helical" evidence="9">
    <location>
        <begin position="382"/>
        <end position="401"/>
    </location>
</feature>
<sequence>MTSKKMFVKSPILVGVKRQHGQEGSLPETQTSSASDSDPEVLQVGWDGGDDDPLSPRSFSKSKKWMIVATVSMACFCVTAASSVYTSTYERMEESFGNSRKVSVLGLSLFVLGIGCGPLFFSPLSEFFGRRPVYLVAWSLYVIWTIPQAVASNIATMLVARFLAAFSGSTFLAVAGGTVGDLFSKDQLQYPMAIFTVSPFIGPCIGPIIGGFINYNAHWRWTYYVMLMWSFALLMAIAFLVPETFHPAVLRQKAKMLRQSTGDSRWRAPIEEQDKSIVVAVSRSLKRPFQLLIFEPMCLSLCIFSALLLGILYLFFGAFPLIFHTHHQFNLWQVGLSFIGIGVGLIVGVLTDPVWARIRLYYVSKLAESTGKPGAGEPEFRLPPAIFGSLIVPLGLFMFAWTTYPSIHWIVPIIGSGIFGMGNILVFTGIFAFLVDAYPDYAASALAANACVRCVFAAAFPLFGNEMYLVLGFQWASSLLAFLTLAMVPFPFLFFKYGKRIRSKSRMAKN</sequence>
<feature type="transmembrane region" description="Helical" evidence="9">
    <location>
        <begin position="475"/>
        <end position="497"/>
    </location>
</feature>
<keyword evidence="5 9" id="KW-0812">Transmembrane</keyword>
<dbReference type="Proteomes" id="UP000754883">
    <property type="component" value="Unassembled WGS sequence"/>
</dbReference>
<evidence type="ECO:0000256" key="2">
    <source>
        <dbReference type="ARBA" id="ARBA00004236"/>
    </source>
</evidence>
<dbReference type="GO" id="GO:0005886">
    <property type="term" value="C:plasma membrane"/>
    <property type="evidence" value="ECO:0007669"/>
    <property type="project" value="UniProtKB-SubCell"/>
</dbReference>
<feature type="transmembrane region" description="Helical" evidence="9">
    <location>
        <begin position="331"/>
        <end position="350"/>
    </location>
</feature>
<keyword evidence="4" id="KW-1003">Cell membrane</keyword>
<evidence type="ECO:0000256" key="3">
    <source>
        <dbReference type="ARBA" id="ARBA00008335"/>
    </source>
</evidence>
<dbReference type="InterPro" id="IPR020846">
    <property type="entry name" value="MFS_dom"/>
</dbReference>
<feature type="transmembrane region" description="Helical" evidence="9">
    <location>
        <begin position="158"/>
        <end position="180"/>
    </location>
</feature>
<evidence type="ECO:0000256" key="9">
    <source>
        <dbReference type="SAM" id="Phobius"/>
    </source>
</evidence>
<feature type="transmembrane region" description="Helical" evidence="9">
    <location>
        <begin position="221"/>
        <end position="241"/>
    </location>
</feature>
<feature type="transmembrane region" description="Helical" evidence="9">
    <location>
        <begin position="441"/>
        <end position="463"/>
    </location>
</feature>
<dbReference type="Gene3D" id="1.20.1250.20">
    <property type="entry name" value="MFS general substrate transporter like domains"/>
    <property type="match status" value="1"/>
</dbReference>
<proteinExistence type="inferred from homology"/>
<evidence type="ECO:0000256" key="6">
    <source>
        <dbReference type="ARBA" id="ARBA00022989"/>
    </source>
</evidence>
<evidence type="ECO:0000259" key="10">
    <source>
        <dbReference type="PROSITE" id="PS50850"/>
    </source>
</evidence>
<keyword evidence="12" id="KW-1185">Reference proteome</keyword>
<feature type="transmembrane region" description="Helical" evidence="9">
    <location>
        <begin position="192"/>
        <end position="215"/>
    </location>
</feature>
<dbReference type="AlphaFoldDB" id="A0A9N9Y3H2"/>
<dbReference type="SUPFAM" id="SSF103473">
    <property type="entry name" value="MFS general substrate transporter"/>
    <property type="match status" value="1"/>
</dbReference>
<feature type="region of interest" description="Disordered" evidence="8">
    <location>
        <begin position="1"/>
        <end position="55"/>
    </location>
</feature>
<evidence type="ECO:0000256" key="1">
    <source>
        <dbReference type="ARBA" id="ARBA00004141"/>
    </source>
</evidence>
<feature type="transmembrane region" description="Helical" evidence="9">
    <location>
        <begin position="133"/>
        <end position="152"/>
    </location>
</feature>
<organism evidence="11 12">
    <name type="scientific">Clonostachys byssicola</name>
    <dbReference type="NCBI Taxonomy" id="160290"/>
    <lineage>
        <taxon>Eukaryota</taxon>
        <taxon>Fungi</taxon>
        <taxon>Dikarya</taxon>
        <taxon>Ascomycota</taxon>
        <taxon>Pezizomycotina</taxon>
        <taxon>Sordariomycetes</taxon>
        <taxon>Hypocreomycetidae</taxon>
        <taxon>Hypocreales</taxon>
        <taxon>Bionectriaceae</taxon>
        <taxon>Clonostachys</taxon>
    </lineage>
</organism>
<evidence type="ECO:0000256" key="5">
    <source>
        <dbReference type="ARBA" id="ARBA00022692"/>
    </source>
</evidence>
<dbReference type="CDD" id="cd17323">
    <property type="entry name" value="MFS_Tpo1_MDR_like"/>
    <property type="match status" value="1"/>
</dbReference>
<dbReference type="PANTHER" id="PTHR23502">
    <property type="entry name" value="MAJOR FACILITATOR SUPERFAMILY"/>
    <property type="match status" value="1"/>
</dbReference>
<evidence type="ECO:0000313" key="11">
    <source>
        <dbReference type="EMBL" id="CAG9988846.1"/>
    </source>
</evidence>
<dbReference type="InterPro" id="IPR036259">
    <property type="entry name" value="MFS_trans_sf"/>
</dbReference>
<gene>
    <name evidence="11" type="ORF">CBYS24578_00014251</name>
</gene>
<reference evidence="11" key="1">
    <citation type="submission" date="2021-10" db="EMBL/GenBank/DDBJ databases">
        <authorList>
            <person name="Piombo E."/>
        </authorList>
    </citation>
    <scope>NUCLEOTIDE SEQUENCE</scope>
</reference>
<name>A0A9N9Y3H2_9HYPO</name>
<evidence type="ECO:0000256" key="4">
    <source>
        <dbReference type="ARBA" id="ARBA00022475"/>
    </source>
</evidence>
<dbReference type="FunFam" id="1.20.1250.20:FF:000082">
    <property type="entry name" value="MFS multidrug transporter, putative"/>
    <property type="match status" value="1"/>
</dbReference>
<comment type="subcellular location">
    <subcellularLocation>
        <location evidence="2">Cell membrane</location>
    </subcellularLocation>
    <subcellularLocation>
        <location evidence="1">Membrane</location>
        <topology evidence="1">Multi-pass membrane protein</topology>
    </subcellularLocation>
</comment>
<feature type="domain" description="Major facilitator superfamily (MFS) profile" evidence="10">
    <location>
        <begin position="67"/>
        <end position="501"/>
    </location>
</feature>
<feature type="compositionally biased region" description="Polar residues" evidence="8">
    <location>
        <begin position="27"/>
        <end position="36"/>
    </location>
</feature>
<dbReference type="InterPro" id="IPR011701">
    <property type="entry name" value="MFS"/>
</dbReference>
<feature type="transmembrane region" description="Helical" evidence="9">
    <location>
        <begin position="65"/>
        <end position="84"/>
    </location>
</feature>
<keyword evidence="6 9" id="KW-1133">Transmembrane helix</keyword>
<feature type="transmembrane region" description="Helical" evidence="9">
    <location>
        <begin position="407"/>
        <end position="434"/>
    </location>
</feature>
<evidence type="ECO:0000313" key="12">
    <source>
        <dbReference type="Proteomes" id="UP000754883"/>
    </source>
</evidence>
<comment type="similarity">
    <text evidence="3">Belongs to the major facilitator superfamily.</text>
</comment>
<dbReference type="EMBL" id="CABFNO020001454">
    <property type="protein sequence ID" value="CAG9988846.1"/>
    <property type="molecule type" value="Genomic_DNA"/>
</dbReference>
<feature type="transmembrane region" description="Helical" evidence="9">
    <location>
        <begin position="104"/>
        <end position="121"/>
    </location>
</feature>